<evidence type="ECO:0000256" key="7">
    <source>
        <dbReference type="ARBA" id="ARBA00022842"/>
    </source>
</evidence>
<evidence type="ECO:0000313" key="14">
    <source>
        <dbReference type="Proteomes" id="UP000768567"/>
    </source>
</evidence>
<evidence type="ECO:0000256" key="10">
    <source>
        <dbReference type="PIRNR" id="PIRNR001563"/>
    </source>
</evidence>
<comment type="similarity">
    <text evidence="1 10">Belongs to the folylpolyglutamate synthase family.</text>
</comment>
<dbReference type="Proteomes" id="UP000768567">
    <property type="component" value="Unassembled WGS sequence"/>
</dbReference>
<dbReference type="InterPro" id="IPR001645">
    <property type="entry name" value="Folylpolyglutamate_synth"/>
</dbReference>
<dbReference type="RefSeq" id="WP_193501812.1">
    <property type="nucleotide sequence ID" value="NZ_JADCKC010000003.1"/>
</dbReference>
<dbReference type="Pfam" id="PF08245">
    <property type="entry name" value="Mur_ligase_M"/>
    <property type="match status" value="1"/>
</dbReference>
<organism evidence="13 14">
    <name type="scientific">Gemmiger gallinarum</name>
    <dbReference type="NCBI Taxonomy" id="2779354"/>
    <lineage>
        <taxon>Bacteria</taxon>
        <taxon>Bacillati</taxon>
        <taxon>Bacillota</taxon>
        <taxon>Clostridia</taxon>
        <taxon>Eubacteriales</taxon>
        <taxon>Gemmiger</taxon>
    </lineage>
</organism>
<evidence type="ECO:0000256" key="1">
    <source>
        <dbReference type="ARBA" id="ARBA00008276"/>
    </source>
</evidence>
<evidence type="ECO:0000256" key="8">
    <source>
        <dbReference type="ARBA" id="ARBA00030592"/>
    </source>
</evidence>
<dbReference type="NCBIfam" id="TIGR01499">
    <property type="entry name" value="folC"/>
    <property type="match status" value="1"/>
</dbReference>
<dbReference type="SUPFAM" id="SSF53623">
    <property type="entry name" value="MurD-like peptide ligases, catalytic domain"/>
    <property type="match status" value="1"/>
</dbReference>
<keyword evidence="5 10" id="KW-0547">Nucleotide-binding</keyword>
<dbReference type="PIRSF" id="PIRSF001563">
    <property type="entry name" value="Folylpolyglu_synth"/>
    <property type="match status" value="1"/>
</dbReference>
<evidence type="ECO:0000256" key="9">
    <source>
        <dbReference type="ARBA" id="ARBA00047493"/>
    </source>
</evidence>
<keyword evidence="6 10" id="KW-0067">ATP-binding</keyword>
<keyword evidence="3 10" id="KW-0436">Ligase</keyword>
<keyword evidence="4" id="KW-0479">Metal-binding</keyword>
<dbReference type="SUPFAM" id="SSF53244">
    <property type="entry name" value="MurD-like peptide ligases, peptide-binding domain"/>
    <property type="match status" value="1"/>
</dbReference>
<keyword evidence="7" id="KW-0460">Magnesium</keyword>
<evidence type="ECO:0000256" key="4">
    <source>
        <dbReference type="ARBA" id="ARBA00022723"/>
    </source>
</evidence>
<protein>
    <recommendedName>
        <fullName evidence="2">tetrahydrofolate synthase</fullName>
        <ecNumber evidence="2">6.3.2.17</ecNumber>
    </recommendedName>
    <alternativeName>
        <fullName evidence="8">Tetrahydrofolylpolyglutamate synthase</fullName>
    </alternativeName>
</protein>
<keyword evidence="14" id="KW-1185">Reference proteome</keyword>
<evidence type="ECO:0000256" key="6">
    <source>
        <dbReference type="ARBA" id="ARBA00022840"/>
    </source>
</evidence>
<dbReference type="Pfam" id="PF02875">
    <property type="entry name" value="Mur_ligase_C"/>
    <property type="match status" value="1"/>
</dbReference>
<sequence>MTPQQAIEALHALPGGGKPTLDRMRALMEALGNPERSLKCIQIAGTNGKGTLAVMTACILTRAGYKTGLTISPYVTDFRERFQIDGRMIPPETLADLTERVLDAADAVQAAGGPAPVQFEVVTAVAFLWFAQEKCDLVVLETGLGGRYDATNVVPNTLVSAITRIGMDHMALLGNTIAEIANEKAGIIKEGCTVVCYPDQPPEAMGPILSAAAEKHVTIVTPEPEDLVRRKGRPLENRIDYGGYEVALNFPGRHQGNHAAMAVEIALTLWREYGYDISDEAILEGLRVASLPARIEVLRRHPLLLLDGCHNPDGASGLAQTLADAGYADNLVAVIGMVADKDCDGFLEKLEPCFAKVFTTAPATPRALSAEDMYQKARFHFDAEVGGTVAEAIRKAVDYADDNTLAGVVVCGSLYLAAEARPLLLEEAKN</sequence>
<dbReference type="InterPro" id="IPR004101">
    <property type="entry name" value="Mur_ligase_C"/>
</dbReference>
<dbReference type="EC" id="6.3.2.17" evidence="2"/>
<comment type="caution">
    <text evidence="13">The sequence shown here is derived from an EMBL/GenBank/DDBJ whole genome shotgun (WGS) entry which is preliminary data.</text>
</comment>
<dbReference type="InterPro" id="IPR018109">
    <property type="entry name" value="Folylpolyglutamate_synth_CS"/>
</dbReference>
<dbReference type="EMBL" id="JADCKC010000003">
    <property type="protein sequence ID" value="MBE5037977.1"/>
    <property type="molecule type" value="Genomic_DNA"/>
</dbReference>
<evidence type="ECO:0000259" key="12">
    <source>
        <dbReference type="Pfam" id="PF08245"/>
    </source>
</evidence>
<dbReference type="InterPro" id="IPR036565">
    <property type="entry name" value="Mur-like_cat_sf"/>
</dbReference>
<dbReference type="PANTHER" id="PTHR11136:SF0">
    <property type="entry name" value="DIHYDROFOLATE SYNTHETASE-RELATED"/>
    <property type="match status" value="1"/>
</dbReference>
<feature type="domain" description="Mur ligase C-terminal" evidence="11">
    <location>
        <begin position="294"/>
        <end position="413"/>
    </location>
</feature>
<feature type="domain" description="Mur ligase central" evidence="12">
    <location>
        <begin position="43"/>
        <end position="263"/>
    </location>
</feature>
<dbReference type="PROSITE" id="PS01011">
    <property type="entry name" value="FOLYLPOLYGLU_SYNT_1"/>
    <property type="match status" value="1"/>
</dbReference>
<evidence type="ECO:0000256" key="5">
    <source>
        <dbReference type="ARBA" id="ARBA00022741"/>
    </source>
</evidence>
<comment type="catalytic activity">
    <reaction evidence="9">
        <text>(6S)-5,6,7,8-tetrahydrofolyl-(gamma-L-Glu)(n) + L-glutamate + ATP = (6S)-5,6,7,8-tetrahydrofolyl-(gamma-L-Glu)(n+1) + ADP + phosphate + H(+)</text>
        <dbReference type="Rhea" id="RHEA:10580"/>
        <dbReference type="Rhea" id="RHEA-COMP:14738"/>
        <dbReference type="Rhea" id="RHEA-COMP:14740"/>
        <dbReference type="ChEBI" id="CHEBI:15378"/>
        <dbReference type="ChEBI" id="CHEBI:29985"/>
        <dbReference type="ChEBI" id="CHEBI:30616"/>
        <dbReference type="ChEBI" id="CHEBI:43474"/>
        <dbReference type="ChEBI" id="CHEBI:141005"/>
        <dbReference type="ChEBI" id="CHEBI:456216"/>
        <dbReference type="EC" id="6.3.2.17"/>
    </reaction>
</comment>
<reference evidence="13 14" key="1">
    <citation type="submission" date="2020-10" db="EMBL/GenBank/DDBJ databases">
        <title>ChiBAC.</title>
        <authorList>
            <person name="Zenner C."/>
            <person name="Hitch T.C.A."/>
            <person name="Clavel T."/>
        </authorList>
    </citation>
    <scope>NUCLEOTIDE SEQUENCE [LARGE SCALE GENOMIC DNA]</scope>
    <source>
        <strain evidence="13 14">DSM 109015</strain>
    </source>
</reference>
<dbReference type="InterPro" id="IPR013221">
    <property type="entry name" value="Mur_ligase_cen"/>
</dbReference>
<dbReference type="Gene3D" id="3.90.190.20">
    <property type="entry name" value="Mur ligase, C-terminal domain"/>
    <property type="match status" value="1"/>
</dbReference>
<name>A0ABR9R4Y5_9FIRM</name>
<evidence type="ECO:0000256" key="3">
    <source>
        <dbReference type="ARBA" id="ARBA00022598"/>
    </source>
</evidence>
<evidence type="ECO:0000313" key="13">
    <source>
        <dbReference type="EMBL" id="MBE5037977.1"/>
    </source>
</evidence>
<dbReference type="PANTHER" id="PTHR11136">
    <property type="entry name" value="FOLYLPOLYGLUTAMATE SYNTHASE-RELATED"/>
    <property type="match status" value="1"/>
</dbReference>
<dbReference type="Gene3D" id="3.40.1190.10">
    <property type="entry name" value="Mur-like, catalytic domain"/>
    <property type="match status" value="1"/>
</dbReference>
<dbReference type="PROSITE" id="PS01012">
    <property type="entry name" value="FOLYLPOLYGLU_SYNT_2"/>
    <property type="match status" value="1"/>
</dbReference>
<evidence type="ECO:0000259" key="11">
    <source>
        <dbReference type="Pfam" id="PF02875"/>
    </source>
</evidence>
<gene>
    <name evidence="13" type="ORF">INF35_09295</name>
</gene>
<accession>A0ABR9R4Y5</accession>
<dbReference type="InterPro" id="IPR036615">
    <property type="entry name" value="Mur_ligase_C_dom_sf"/>
</dbReference>
<proteinExistence type="inferred from homology"/>
<evidence type="ECO:0000256" key="2">
    <source>
        <dbReference type="ARBA" id="ARBA00013025"/>
    </source>
</evidence>